<dbReference type="EMBL" id="SPAZ01000147">
    <property type="protein sequence ID" value="TQE33821.1"/>
    <property type="molecule type" value="Genomic_DNA"/>
</dbReference>
<evidence type="ECO:0000259" key="3">
    <source>
        <dbReference type="SMART" id="SM00829"/>
    </source>
</evidence>
<dbReference type="Proteomes" id="UP000318720">
    <property type="component" value="Unassembled WGS sequence"/>
</dbReference>
<evidence type="ECO:0000313" key="4">
    <source>
        <dbReference type="EMBL" id="TQE33821.1"/>
    </source>
</evidence>
<dbReference type="Gene3D" id="3.90.180.10">
    <property type="entry name" value="Medium-chain alcohol dehydrogenases, catalytic domain"/>
    <property type="match status" value="1"/>
</dbReference>
<reference evidence="4 5" key="1">
    <citation type="submission" date="2019-03" db="EMBL/GenBank/DDBJ databases">
        <title>Comparative genomic analyses of the sweetpotato soil rot pathogen, Streptomyces ipomoeae.</title>
        <authorList>
            <person name="Ruschel Soares N."/>
            <person name="Badger J.H."/>
            <person name="Huguet-Tapia J.C."/>
            <person name="Clark C.A."/>
            <person name="Pettis G.S."/>
        </authorList>
    </citation>
    <scope>NUCLEOTIDE SEQUENCE [LARGE SCALE GENOMIC DNA]</scope>
    <source>
        <strain evidence="4 5">88-35</strain>
    </source>
</reference>
<dbReference type="SUPFAM" id="SSF50129">
    <property type="entry name" value="GroES-like"/>
    <property type="match status" value="1"/>
</dbReference>
<dbReference type="InterPro" id="IPR011032">
    <property type="entry name" value="GroES-like_sf"/>
</dbReference>
<dbReference type="GO" id="GO:0005829">
    <property type="term" value="C:cytosol"/>
    <property type="evidence" value="ECO:0007669"/>
    <property type="project" value="TreeGrafter"/>
</dbReference>
<keyword evidence="2" id="KW-0560">Oxidoreductase</keyword>
<protein>
    <submittedName>
        <fullName evidence="4">Quinone oxidoreductase</fullName>
    </submittedName>
</protein>
<evidence type="ECO:0000256" key="1">
    <source>
        <dbReference type="ARBA" id="ARBA00022857"/>
    </source>
</evidence>
<dbReference type="AlphaFoldDB" id="A0AAE9B0V0"/>
<organism evidence="4 5">
    <name type="scientific">Streptomyces ipomoeae</name>
    <dbReference type="NCBI Taxonomy" id="103232"/>
    <lineage>
        <taxon>Bacteria</taxon>
        <taxon>Bacillati</taxon>
        <taxon>Actinomycetota</taxon>
        <taxon>Actinomycetes</taxon>
        <taxon>Kitasatosporales</taxon>
        <taxon>Streptomycetaceae</taxon>
        <taxon>Streptomyces</taxon>
    </lineage>
</organism>
<evidence type="ECO:0000256" key="2">
    <source>
        <dbReference type="ARBA" id="ARBA00023002"/>
    </source>
</evidence>
<proteinExistence type="predicted"/>
<dbReference type="GO" id="GO:0035925">
    <property type="term" value="F:mRNA 3'-UTR AU-rich region binding"/>
    <property type="evidence" value="ECO:0007669"/>
    <property type="project" value="TreeGrafter"/>
</dbReference>
<accession>A0AAE9B0V0</accession>
<dbReference type="GO" id="GO:0003960">
    <property type="term" value="F:quinone reductase (NADPH) activity"/>
    <property type="evidence" value="ECO:0007669"/>
    <property type="project" value="TreeGrafter"/>
</dbReference>
<dbReference type="PANTHER" id="PTHR48106:SF13">
    <property type="entry name" value="QUINONE OXIDOREDUCTASE-RELATED"/>
    <property type="match status" value="1"/>
</dbReference>
<dbReference type="InterPro" id="IPR013149">
    <property type="entry name" value="ADH-like_C"/>
</dbReference>
<dbReference type="GO" id="GO:0070402">
    <property type="term" value="F:NADPH binding"/>
    <property type="evidence" value="ECO:0007669"/>
    <property type="project" value="TreeGrafter"/>
</dbReference>
<dbReference type="SUPFAM" id="SSF51735">
    <property type="entry name" value="NAD(P)-binding Rossmann-fold domains"/>
    <property type="match status" value="1"/>
</dbReference>
<dbReference type="Pfam" id="PF08240">
    <property type="entry name" value="ADH_N"/>
    <property type="match status" value="1"/>
</dbReference>
<dbReference type="InterPro" id="IPR036291">
    <property type="entry name" value="NAD(P)-bd_dom_sf"/>
</dbReference>
<gene>
    <name evidence="4" type="ORF">Sipo8835_17010</name>
</gene>
<dbReference type="InterPro" id="IPR020843">
    <property type="entry name" value="ER"/>
</dbReference>
<dbReference type="InterPro" id="IPR013154">
    <property type="entry name" value="ADH-like_N"/>
</dbReference>
<dbReference type="Pfam" id="PF00107">
    <property type="entry name" value="ADH_zinc_N"/>
    <property type="match status" value="1"/>
</dbReference>
<dbReference type="RefSeq" id="WP_141582721.1">
    <property type="nucleotide sequence ID" value="NZ_SPAY01000134.1"/>
</dbReference>
<dbReference type="PANTHER" id="PTHR48106">
    <property type="entry name" value="QUINONE OXIDOREDUCTASE PIG3-RELATED"/>
    <property type="match status" value="1"/>
</dbReference>
<keyword evidence="1" id="KW-0521">NADP</keyword>
<comment type="caution">
    <text evidence="4">The sequence shown here is derived from an EMBL/GenBank/DDBJ whole genome shotgun (WGS) entry which is preliminary data.</text>
</comment>
<sequence>MRAIEFQEYGGPEVLTAVEVDVPEPGPGQVSIDAAYVGVNFADLKARSDGYRVSALPYRPGLEVSGRVRALGAGVDGLSVGQQVTALTDAGAYADVVVADATTVFPLPEGVDLRTGATLPTVLPTAYALVHSVGRLRAGESVLVQGAAGGIGTVVGQLAKAAGAGAVYGVVSDAAKAKHALDHGYDDVFVSTATSADAPPASHTDPTAFVDEVRAATGGRGVDLVLDPVGGDTLRAGLASLAPFGRLVSFGNASGAEPWTVGRPELYGLGLTVSGFSILALAESAPAELRTIAERAFATVVDGAVSLPVTAEFPLEEAAEAHRLMGTRRSVGKLLLRAAGDEA</sequence>
<evidence type="ECO:0000313" key="5">
    <source>
        <dbReference type="Proteomes" id="UP000318720"/>
    </source>
</evidence>
<dbReference type="Gene3D" id="3.40.50.720">
    <property type="entry name" value="NAD(P)-binding Rossmann-like Domain"/>
    <property type="match status" value="1"/>
</dbReference>
<feature type="domain" description="Enoyl reductase (ER)" evidence="3">
    <location>
        <begin position="10"/>
        <end position="336"/>
    </location>
</feature>
<dbReference type="GO" id="GO:0008270">
    <property type="term" value="F:zinc ion binding"/>
    <property type="evidence" value="ECO:0007669"/>
    <property type="project" value="InterPro"/>
</dbReference>
<dbReference type="SMART" id="SM00829">
    <property type="entry name" value="PKS_ER"/>
    <property type="match status" value="1"/>
</dbReference>
<name>A0AAE9B0V0_9ACTN</name>
<dbReference type="InterPro" id="IPR002364">
    <property type="entry name" value="Quin_OxRdtase/zeta-crystal_CS"/>
</dbReference>
<dbReference type="PROSITE" id="PS01162">
    <property type="entry name" value="QOR_ZETA_CRYSTAL"/>
    <property type="match status" value="1"/>
</dbReference>